<reference evidence="1 2" key="1">
    <citation type="submission" date="2019-06" db="EMBL/GenBank/DDBJ databases">
        <title>Whole genome shotgun sequence of Streptomyces gardneri NBRC 12865.</title>
        <authorList>
            <person name="Hosoyama A."/>
            <person name="Uohara A."/>
            <person name="Ohji S."/>
            <person name="Ichikawa N."/>
        </authorList>
    </citation>
    <scope>NUCLEOTIDE SEQUENCE [LARGE SCALE GENOMIC DNA]</scope>
    <source>
        <strain evidence="1 2">NBRC 12865</strain>
    </source>
</reference>
<keyword evidence="2" id="KW-1185">Reference proteome</keyword>
<dbReference type="OrthoDB" id="4324695at2"/>
<protein>
    <submittedName>
        <fullName evidence="1">Uncharacterized protein</fullName>
    </submittedName>
</protein>
<dbReference type="Proteomes" id="UP000315226">
    <property type="component" value="Unassembled WGS sequence"/>
</dbReference>
<sequence length="63" mass="6800">MTLEQRDPGEALAAIVPAPQPPAEVNLFGAKLGDTFDRRFDHARLHRLGASSSPDGREQETAS</sequence>
<dbReference type="EMBL" id="BJMN01000039">
    <property type="protein sequence ID" value="GEB60149.1"/>
    <property type="molecule type" value="Genomic_DNA"/>
</dbReference>
<gene>
    <name evidence="1" type="ORF">SGA01_57540</name>
</gene>
<accession>A0A4Y3RS26</accession>
<evidence type="ECO:0000313" key="2">
    <source>
        <dbReference type="Proteomes" id="UP000315226"/>
    </source>
</evidence>
<name>A0A4Y3RS26_9ACTN</name>
<organism evidence="1 2">
    <name type="scientific">Streptomyces gardneri</name>
    <dbReference type="NCBI Taxonomy" id="66892"/>
    <lineage>
        <taxon>Bacteria</taxon>
        <taxon>Bacillati</taxon>
        <taxon>Actinomycetota</taxon>
        <taxon>Actinomycetes</taxon>
        <taxon>Kitasatosporales</taxon>
        <taxon>Streptomycetaceae</taxon>
        <taxon>Streptomyces</taxon>
    </lineage>
</organism>
<dbReference type="AlphaFoldDB" id="A0A4Y3RS26"/>
<comment type="caution">
    <text evidence="1">The sequence shown here is derived from an EMBL/GenBank/DDBJ whole genome shotgun (WGS) entry which is preliminary data.</text>
</comment>
<evidence type="ECO:0000313" key="1">
    <source>
        <dbReference type="EMBL" id="GEB60149.1"/>
    </source>
</evidence>
<proteinExistence type="predicted"/>
<dbReference type="RefSeq" id="WP_141299745.1">
    <property type="nucleotide sequence ID" value="NZ_BJMN01000039.1"/>
</dbReference>